<evidence type="ECO:0000256" key="5">
    <source>
        <dbReference type="ARBA" id="ARBA00024227"/>
    </source>
</evidence>
<evidence type="ECO:0000256" key="2">
    <source>
        <dbReference type="ARBA" id="ARBA00022741"/>
    </source>
</evidence>
<dbReference type="Gene3D" id="2.30.30.100">
    <property type="match status" value="1"/>
</dbReference>
<evidence type="ECO:0000313" key="9">
    <source>
        <dbReference type="Proteomes" id="UP000292734"/>
    </source>
</evidence>
<evidence type="ECO:0000256" key="4">
    <source>
        <dbReference type="ARBA" id="ARBA00023267"/>
    </source>
</evidence>
<dbReference type="Pfam" id="PF03099">
    <property type="entry name" value="BPL_LplA_LipB"/>
    <property type="match status" value="1"/>
</dbReference>
<dbReference type="InterPro" id="IPR000169">
    <property type="entry name" value="Pept_cys_AS"/>
</dbReference>
<dbReference type="Pfam" id="PF02237">
    <property type="entry name" value="BPL_C"/>
    <property type="match status" value="1"/>
</dbReference>
<evidence type="ECO:0000313" key="8">
    <source>
        <dbReference type="EMBL" id="RYM04121.1"/>
    </source>
</evidence>
<protein>
    <recommendedName>
        <fullName evidence="5">biotin--[biotin carboxyl-carrier protein] ligase</fullName>
        <ecNumber evidence="5">6.3.4.15</ecNumber>
    </recommendedName>
</protein>
<dbReference type="EMBL" id="SEOM01000001">
    <property type="protein sequence ID" value="RYM04121.1"/>
    <property type="molecule type" value="Genomic_DNA"/>
</dbReference>
<keyword evidence="1 8" id="KW-0436">Ligase</keyword>
<dbReference type="RefSeq" id="WP_084191191.1">
    <property type="nucleotide sequence ID" value="NZ_JACBZE010000010.1"/>
</dbReference>
<dbReference type="PANTHER" id="PTHR12835">
    <property type="entry name" value="BIOTIN PROTEIN LIGASE"/>
    <property type="match status" value="1"/>
</dbReference>
<dbReference type="GO" id="GO:0005524">
    <property type="term" value="F:ATP binding"/>
    <property type="evidence" value="ECO:0007669"/>
    <property type="project" value="UniProtKB-KW"/>
</dbReference>
<dbReference type="GO" id="GO:0005737">
    <property type="term" value="C:cytoplasm"/>
    <property type="evidence" value="ECO:0007669"/>
    <property type="project" value="TreeGrafter"/>
</dbReference>
<dbReference type="InterPro" id="IPR004408">
    <property type="entry name" value="Biotin_CoA_COase_ligase"/>
</dbReference>
<comment type="caution">
    <text evidence="8">The sequence shown here is derived from an EMBL/GenBank/DDBJ whole genome shotgun (WGS) entry which is preliminary data.</text>
</comment>
<organism evidence="8 9">
    <name type="scientific">Sphingobium indicum</name>
    <dbReference type="NCBI Taxonomy" id="332055"/>
    <lineage>
        <taxon>Bacteria</taxon>
        <taxon>Pseudomonadati</taxon>
        <taxon>Pseudomonadota</taxon>
        <taxon>Alphaproteobacteria</taxon>
        <taxon>Sphingomonadales</taxon>
        <taxon>Sphingomonadaceae</taxon>
        <taxon>Sphingobium</taxon>
    </lineage>
</organism>
<reference evidence="8 9" key="1">
    <citation type="submission" date="2019-02" db="EMBL/GenBank/DDBJ databases">
        <authorList>
            <person name="Feng G."/>
        </authorList>
    </citation>
    <scope>NUCLEOTIDE SEQUENCE [LARGE SCALE GENOMIC DNA]</scope>
    <source>
        <strain evidence="8 9">DSM 26779</strain>
    </source>
</reference>
<dbReference type="SUPFAM" id="SSF50037">
    <property type="entry name" value="C-terminal domain of transcriptional repressors"/>
    <property type="match status" value="1"/>
</dbReference>
<dbReference type="SUPFAM" id="SSF55681">
    <property type="entry name" value="Class II aaRS and biotin synthetases"/>
    <property type="match status" value="1"/>
</dbReference>
<dbReference type="AlphaFoldDB" id="A0A4Q4JCS0"/>
<dbReference type="CDD" id="cd16442">
    <property type="entry name" value="BPL"/>
    <property type="match status" value="1"/>
</dbReference>
<dbReference type="InterPro" id="IPR003142">
    <property type="entry name" value="BPL_C"/>
</dbReference>
<evidence type="ECO:0000259" key="7">
    <source>
        <dbReference type="PROSITE" id="PS51733"/>
    </source>
</evidence>
<dbReference type="PANTHER" id="PTHR12835:SF5">
    <property type="entry name" value="BIOTIN--PROTEIN LIGASE"/>
    <property type="match status" value="1"/>
</dbReference>
<keyword evidence="3" id="KW-0067">ATP-binding</keyword>
<dbReference type="GO" id="GO:0004077">
    <property type="term" value="F:biotin--[biotin carboxyl-carrier protein] ligase activity"/>
    <property type="evidence" value="ECO:0007669"/>
    <property type="project" value="UniProtKB-EC"/>
</dbReference>
<gene>
    <name evidence="8" type="ORF">EWH08_06535</name>
</gene>
<sequence length="235" mass="24864">MTELRFVEETGSTNADMLALVGQGASEGCWLRAAHQTGGRGRMGRHWESPEGNLYCSTVIRLRDGDPLPFTLALVAANAVHALVAPLCAGQARIKWPNDVLVDGAKIAGILLERAGDAVVAGIGINVTGHPVGLDRPATSLFAQGAPDADAAALQVRLAELFAHWLAIWRAQGLDPVRAHWLANAHPAGTPMRVAQPDGETIEGSFDTLDRDGMLILRLANGESRAIHAGDILLI</sequence>
<dbReference type="Gene3D" id="3.30.930.10">
    <property type="entry name" value="Bira Bifunctional Protein, Domain 2"/>
    <property type="match status" value="1"/>
</dbReference>
<dbReference type="PROSITE" id="PS00139">
    <property type="entry name" value="THIOL_PROTEASE_CYS"/>
    <property type="match status" value="1"/>
</dbReference>
<evidence type="ECO:0000256" key="6">
    <source>
        <dbReference type="ARBA" id="ARBA00047846"/>
    </source>
</evidence>
<evidence type="ECO:0000256" key="3">
    <source>
        <dbReference type="ARBA" id="ARBA00022840"/>
    </source>
</evidence>
<dbReference type="InterPro" id="IPR004143">
    <property type="entry name" value="BPL_LPL_catalytic"/>
</dbReference>
<dbReference type="InterPro" id="IPR045864">
    <property type="entry name" value="aa-tRNA-synth_II/BPL/LPL"/>
</dbReference>
<dbReference type="InterPro" id="IPR008988">
    <property type="entry name" value="Transcriptional_repressor_C"/>
</dbReference>
<comment type="catalytic activity">
    <reaction evidence="6">
        <text>biotin + L-lysyl-[protein] + ATP = N(6)-biotinyl-L-lysyl-[protein] + AMP + diphosphate + H(+)</text>
        <dbReference type="Rhea" id="RHEA:11756"/>
        <dbReference type="Rhea" id="RHEA-COMP:9752"/>
        <dbReference type="Rhea" id="RHEA-COMP:10505"/>
        <dbReference type="ChEBI" id="CHEBI:15378"/>
        <dbReference type="ChEBI" id="CHEBI:29969"/>
        <dbReference type="ChEBI" id="CHEBI:30616"/>
        <dbReference type="ChEBI" id="CHEBI:33019"/>
        <dbReference type="ChEBI" id="CHEBI:57586"/>
        <dbReference type="ChEBI" id="CHEBI:83144"/>
        <dbReference type="ChEBI" id="CHEBI:456215"/>
        <dbReference type="EC" id="6.3.4.15"/>
    </reaction>
</comment>
<accession>A0A4Q4JCS0</accession>
<name>A0A4Q4JCS0_9SPHN</name>
<feature type="domain" description="BPL/LPL catalytic" evidence="7">
    <location>
        <begin position="1"/>
        <end position="170"/>
    </location>
</feature>
<keyword evidence="4" id="KW-0092">Biotin</keyword>
<dbReference type="Proteomes" id="UP000292734">
    <property type="component" value="Unassembled WGS sequence"/>
</dbReference>
<evidence type="ECO:0000256" key="1">
    <source>
        <dbReference type="ARBA" id="ARBA00022598"/>
    </source>
</evidence>
<dbReference type="EC" id="6.3.4.15" evidence="5"/>
<proteinExistence type="predicted"/>
<keyword evidence="2" id="KW-0547">Nucleotide-binding</keyword>
<dbReference type="PROSITE" id="PS51733">
    <property type="entry name" value="BPL_LPL_CATALYTIC"/>
    <property type="match status" value="1"/>
</dbReference>
<dbReference type="NCBIfam" id="TIGR00121">
    <property type="entry name" value="birA_ligase"/>
    <property type="match status" value="1"/>
</dbReference>